<evidence type="ECO:0000256" key="3">
    <source>
        <dbReference type="ARBA" id="ARBA00022679"/>
    </source>
</evidence>
<evidence type="ECO:0000256" key="7">
    <source>
        <dbReference type="SAM" id="MobiDB-lite"/>
    </source>
</evidence>
<dbReference type="Proteomes" id="UP001500449">
    <property type="component" value="Unassembled WGS sequence"/>
</dbReference>
<feature type="domain" description="Bacterial sugar transferase" evidence="9">
    <location>
        <begin position="309"/>
        <end position="494"/>
    </location>
</feature>
<keyword evidence="6 8" id="KW-0472">Membrane</keyword>
<dbReference type="EMBL" id="BAAAQK010000018">
    <property type="protein sequence ID" value="GAA1861226.1"/>
    <property type="molecule type" value="Genomic_DNA"/>
</dbReference>
<name>A0ABN2NB80_9PSEU</name>
<sequence length="501" mass="54474">MNTETEFADPVPGRPSATPTTRAPDTAGSLPRPVSLPRPRWQVRHAWLAAGGDLVAVGASLGLRQWWGDTPAQPDLPLLIGLTLPVLFMVCLATVRAWEPQLLGQGSEEFSRLLRGVVLAGVALALIGLATKTPEVRPWVFGVLPVAGVFAALFRIVLRRRLHRHRGAGSCLHEVLAVGSVENVAVMIERTRRATHHGWQVTGACTPTGRGPDGAADVLGVPVVGDLDSVREVAAAGSYRILSVSQSPGWSSRRLHQLAWDIEGRGVDLVVDPGLMEIAGPRLHMSVVDGMPFLRLTEPSFSGVARMLKNTADRIGSALLLILLAPVLLAVALMVKLDGGPVFYRQTRVGQHSEDFSMIKFRSMVPDADRIRATLVSDDEGAGPLFKMRNDPRITKVGAVLRRYSLDELPQLINVLCGHMSLVGPRPPLPHEVLTYARDAQRRLLVKPGLTGLWQVSGRSDLSWEESVRLDLRYVENWSLALDGLILWKTVGAITRGRGAY</sequence>
<proteinExistence type="inferred from homology"/>
<evidence type="ECO:0000256" key="5">
    <source>
        <dbReference type="ARBA" id="ARBA00022989"/>
    </source>
</evidence>
<organism evidence="10 11">
    <name type="scientific">Pseudonocardia ailaonensis</name>
    <dbReference type="NCBI Taxonomy" id="367279"/>
    <lineage>
        <taxon>Bacteria</taxon>
        <taxon>Bacillati</taxon>
        <taxon>Actinomycetota</taxon>
        <taxon>Actinomycetes</taxon>
        <taxon>Pseudonocardiales</taxon>
        <taxon>Pseudonocardiaceae</taxon>
        <taxon>Pseudonocardia</taxon>
    </lineage>
</organism>
<gene>
    <name evidence="10" type="ORF">GCM10009836_46730</name>
</gene>
<dbReference type="InterPro" id="IPR017475">
    <property type="entry name" value="EPS_sugar_tfrase"/>
</dbReference>
<comment type="similarity">
    <text evidence="2">Belongs to the bacterial sugar transferase family.</text>
</comment>
<evidence type="ECO:0000259" key="9">
    <source>
        <dbReference type="Pfam" id="PF02397"/>
    </source>
</evidence>
<reference evidence="10 11" key="1">
    <citation type="journal article" date="2019" name="Int. J. Syst. Evol. Microbiol.">
        <title>The Global Catalogue of Microorganisms (GCM) 10K type strain sequencing project: providing services to taxonomists for standard genome sequencing and annotation.</title>
        <authorList>
            <consortium name="The Broad Institute Genomics Platform"/>
            <consortium name="The Broad Institute Genome Sequencing Center for Infectious Disease"/>
            <person name="Wu L."/>
            <person name="Ma J."/>
        </authorList>
    </citation>
    <scope>NUCLEOTIDE SEQUENCE [LARGE SCALE GENOMIC DNA]</scope>
    <source>
        <strain evidence="10 11">JCM 16009</strain>
    </source>
</reference>
<evidence type="ECO:0000313" key="11">
    <source>
        <dbReference type="Proteomes" id="UP001500449"/>
    </source>
</evidence>
<evidence type="ECO:0000256" key="6">
    <source>
        <dbReference type="ARBA" id="ARBA00023136"/>
    </source>
</evidence>
<dbReference type="NCBIfam" id="TIGR03025">
    <property type="entry name" value="EPS_sugtrans"/>
    <property type="match status" value="1"/>
</dbReference>
<dbReference type="GO" id="GO:0016740">
    <property type="term" value="F:transferase activity"/>
    <property type="evidence" value="ECO:0007669"/>
    <property type="project" value="UniProtKB-KW"/>
</dbReference>
<keyword evidence="11" id="KW-1185">Reference proteome</keyword>
<evidence type="ECO:0000256" key="1">
    <source>
        <dbReference type="ARBA" id="ARBA00004141"/>
    </source>
</evidence>
<comment type="subcellular location">
    <subcellularLocation>
        <location evidence="1">Membrane</location>
        <topology evidence="1">Multi-pass membrane protein</topology>
    </subcellularLocation>
</comment>
<evidence type="ECO:0000256" key="8">
    <source>
        <dbReference type="SAM" id="Phobius"/>
    </source>
</evidence>
<evidence type="ECO:0000256" key="2">
    <source>
        <dbReference type="ARBA" id="ARBA00006464"/>
    </source>
</evidence>
<feature type="transmembrane region" description="Helical" evidence="8">
    <location>
        <begin position="110"/>
        <end position="130"/>
    </location>
</feature>
<evidence type="ECO:0000256" key="4">
    <source>
        <dbReference type="ARBA" id="ARBA00022692"/>
    </source>
</evidence>
<dbReference type="Pfam" id="PF02397">
    <property type="entry name" value="Bac_transf"/>
    <property type="match status" value="1"/>
</dbReference>
<feature type="transmembrane region" description="Helical" evidence="8">
    <location>
        <begin position="136"/>
        <end position="158"/>
    </location>
</feature>
<dbReference type="PANTHER" id="PTHR30576">
    <property type="entry name" value="COLANIC BIOSYNTHESIS UDP-GLUCOSE LIPID CARRIER TRANSFERASE"/>
    <property type="match status" value="1"/>
</dbReference>
<keyword evidence="4 8" id="KW-0812">Transmembrane</keyword>
<dbReference type="RefSeq" id="WP_344420849.1">
    <property type="nucleotide sequence ID" value="NZ_BAAAQK010000018.1"/>
</dbReference>
<dbReference type="PANTHER" id="PTHR30576:SF10">
    <property type="entry name" value="SLL5057 PROTEIN"/>
    <property type="match status" value="1"/>
</dbReference>
<feature type="region of interest" description="Disordered" evidence="7">
    <location>
        <begin position="1"/>
        <end position="36"/>
    </location>
</feature>
<feature type="transmembrane region" description="Helical" evidence="8">
    <location>
        <begin position="79"/>
        <end position="98"/>
    </location>
</feature>
<accession>A0ABN2NB80</accession>
<feature type="transmembrane region" description="Helical" evidence="8">
    <location>
        <begin position="315"/>
        <end position="335"/>
    </location>
</feature>
<keyword evidence="5 8" id="KW-1133">Transmembrane helix</keyword>
<feature type="transmembrane region" description="Helical" evidence="8">
    <location>
        <begin position="46"/>
        <end position="67"/>
    </location>
</feature>
<evidence type="ECO:0000313" key="10">
    <source>
        <dbReference type="EMBL" id="GAA1861226.1"/>
    </source>
</evidence>
<protein>
    <submittedName>
        <fullName evidence="10">Sugar transferase</fullName>
    </submittedName>
</protein>
<comment type="caution">
    <text evidence="10">The sequence shown here is derived from an EMBL/GenBank/DDBJ whole genome shotgun (WGS) entry which is preliminary data.</text>
</comment>
<dbReference type="InterPro" id="IPR003362">
    <property type="entry name" value="Bact_transf"/>
</dbReference>
<keyword evidence="3 10" id="KW-0808">Transferase</keyword>